<name>A0ABS3F2U7_9PROT</name>
<proteinExistence type="predicted"/>
<gene>
    <name evidence="1" type="ORF">J0X12_04410</name>
</gene>
<sequence length="283" mass="31996">MNLRRLRMGLNTVLGLKKEGFFIPYRYAASLPNATARKSYRAIERFMAERERDFAKRLENLTTYKDRLESFGTLPPPEPRFEQDWFPRLDAAIAYAMVREEKPARIVEVGSGHSTRFMARAIKDEALSTEFTAIDPAPRAAIETLPIQVIRKTLHEAKNDSFANLAPGDILFIDSSHIAMPGSDVDRLFLDILPSLPAGVFIHIHDIFLPDDYPDSWDWRGYNEQQITAPLFLGGGYELIFSSAYVASRMKEGLAQSAVGDLPLPEGAFETSLWLRKQAITEK</sequence>
<accession>A0ABS3F2U7</accession>
<dbReference type="Proteomes" id="UP000664761">
    <property type="component" value="Unassembled WGS sequence"/>
</dbReference>
<dbReference type="GO" id="GO:0008168">
    <property type="term" value="F:methyltransferase activity"/>
    <property type="evidence" value="ECO:0007669"/>
    <property type="project" value="UniProtKB-KW"/>
</dbReference>
<evidence type="ECO:0000313" key="2">
    <source>
        <dbReference type="Proteomes" id="UP000664761"/>
    </source>
</evidence>
<dbReference type="InterPro" id="IPR029063">
    <property type="entry name" value="SAM-dependent_MTases_sf"/>
</dbReference>
<comment type="caution">
    <text evidence="1">The sequence shown here is derived from an EMBL/GenBank/DDBJ whole genome shotgun (WGS) entry which is preliminary data.</text>
</comment>
<evidence type="ECO:0000313" key="1">
    <source>
        <dbReference type="EMBL" id="MBO0332842.1"/>
    </source>
</evidence>
<reference evidence="1 2" key="1">
    <citation type="submission" date="2021-03" db="EMBL/GenBank/DDBJ databases">
        <title>Sneathiella sp. CAU 1612 isolated from Kang Won-do.</title>
        <authorList>
            <person name="Kim W."/>
        </authorList>
    </citation>
    <scope>NUCLEOTIDE SEQUENCE [LARGE SCALE GENOMIC DNA]</scope>
    <source>
        <strain evidence="1 2">CAU 1612</strain>
    </source>
</reference>
<dbReference type="Pfam" id="PF13578">
    <property type="entry name" value="Methyltransf_24"/>
    <property type="match status" value="1"/>
</dbReference>
<protein>
    <submittedName>
        <fullName evidence="1">Class I SAM-dependent methyltransferase</fullName>
    </submittedName>
</protein>
<dbReference type="GO" id="GO:0032259">
    <property type="term" value="P:methylation"/>
    <property type="evidence" value="ECO:0007669"/>
    <property type="project" value="UniProtKB-KW"/>
</dbReference>
<dbReference type="EMBL" id="JAFLNC010000001">
    <property type="protein sequence ID" value="MBO0332842.1"/>
    <property type="molecule type" value="Genomic_DNA"/>
</dbReference>
<keyword evidence="1" id="KW-0808">Transferase</keyword>
<dbReference type="RefSeq" id="WP_207042636.1">
    <property type="nucleotide sequence ID" value="NZ_JAFLNC010000001.1"/>
</dbReference>
<dbReference type="SUPFAM" id="SSF53335">
    <property type="entry name" value="S-adenosyl-L-methionine-dependent methyltransferases"/>
    <property type="match status" value="1"/>
</dbReference>
<organism evidence="1 2">
    <name type="scientific">Sneathiella sedimenti</name>
    <dbReference type="NCBI Taxonomy" id="2816034"/>
    <lineage>
        <taxon>Bacteria</taxon>
        <taxon>Pseudomonadati</taxon>
        <taxon>Pseudomonadota</taxon>
        <taxon>Alphaproteobacteria</taxon>
        <taxon>Sneathiellales</taxon>
        <taxon>Sneathiellaceae</taxon>
        <taxon>Sneathiella</taxon>
    </lineage>
</organism>
<dbReference type="Gene3D" id="3.40.50.150">
    <property type="entry name" value="Vaccinia Virus protein VP39"/>
    <property type="match status" value="1"/>
</dbReference>
<keyword evidence="2" id="KW-1185">Reference proteome</keyword>
<keyword evidence="1" id="KW-0489">Methyltransferase</keyword>